<evidence type="ECO:0000313" key="3">
    <source>
        <dbReference type="Proteomes" id="UP000551501"/>
    </source>
</evidence>
<feature type="domain" description="AB hydrolase-1" evidence="1">
    <location>
        <begin position="90"/>
        <end position="343"/>
    </location>
</feature>
<dbReference type="AlphaFoldDB" id="A0A840FEH2"/>
<dbReference type="RefSeq" id="WP_183372662.1">
    <property type="nucleotide sequence ID" value="NZ_BAABHL010000001.1"/>
</dbReference>
<dbReference type="GO" id="GO:0003824">
    <property type="term" value="F:catalytic activity"/>
    <property type="evidence" value="ECO:0007669"/>
    <property type="project" value="UniProtKB-ARBA"/>
</dbReference>
<dbReference type="GO" id="GO:0016020">
    <property type="term" value="C:membrane"/>
    <property type="evidence" value="ECO:0007669"/>
    <property type="project" value="TreeGrafter"/>
</dbReference>
<evidence type="ECO:0000313" key="2">
    <source>
        <dbReference type="EMBL" id="MBB4137847.1"/>
    </source>
</evidence>
<dbReference type="Gene3D" id="3.40.50.1820">
    <property type="entry name" value="alpha/beta hydrolase"/>
    <property type="match status" value="1"/>
</dbReference>
<reference evidence="2 3" key="1">
    <citation type="submission" date="2020-08" db="EMBL/GenBank/DDBJ databases">
        <title>Sequencing the genomes of 1000 actinobacteria strains.</title>
        <authorList>
            <person name="Klenk H.-P."/>
        </authorList>
    </citation>
    <scope>NUCLEOTIDE SEQUENCE [LARGE SCALE GENOMIC DNA]</scope>
    <source>
        <strain evidence="2 3">DSM 45298</strain>
    </source>
</reference>
<dbReference type="InterPro" id="IPR029058">
    <property type="entry name" value="AB_hydrolase_fold"/>
</dbReference>
<comment type="caution">
    <text evidence="2">The sequence shown here is derived from an EMBL/GenBank/DDBJ whole genome shotgun (WGS) entry which is preliminary data.</text>
</comment>
<protein>
    <submittedName>
        <fullName evidence="2">Pimeloyl-ACP methyl ester carboxylesterase</fullName>
    </submittedName>
</protein>
<dbReference type="InterPro" id="IPR000073">
    <property type="entry name" value="AB_hydrolase_1"/>
</dbReference>
<name>A0A840FEH2_9ACTN</name>
<dbReference type="InterPro" id="IPR050266">
    <property type="entry name" value="AB_hydrolase_sf"/>
</dbReference>
<sequence length="362" mass="37969">MGQSRSRWRRAAAAVVGVGAAGVAVTAAELGVIGGALLREAYRYPKPIDDGPDPLLAAPSGARSSVVGASDGTLLHAVISGDVDAADEIVILIHGWTCNTGFWNAQVGHLGGRRALIAYDQRGHGLSEMGSTKPTAELLGRDLQAVIDELVPDGKRAVLVGHSMGGMTIMSWAAQFGAGMEEKISGIVLTSTAAFGVVQRQLLVPKNLPAFARPFEPLVERAFVSTPLPLPANSAITERITHYVALGPVARQAHVDFSDEQIAACSPTARAAWGAAMYSLDLRPGLAKITVPTAVVVGSADRLTSPEHAEEMAQVLRGNGVLHSITEYPGAGHMVPIERAVQYNRLLDQVLDDVAAAHPLEV</sequence>
<dbReference type="SUPFAM" id="SSF53474">
    <property type="entry name" value="alpha/beta-Hydrolases"/>
    <property type="match status" value="1"/>
</dbReference>
<accession>A0A840FEH2</accession>
<dbReference type="Proteomes" id="UP000551501">
    <property type="component" value="Unassembled WGS sequence"/>
</dbReference>
<proteinExistence type="predicted"/>
<dbReference type="PANTHER" id="PTHR43798">
    <property type="entry name" value="MONOACYLGLYCEROL LIPASE"/>
    <property type="match status" value="1"/>
</dbReference>
<dbReference type="PANTHER" id="PTHR43798:SF33">
    <property type="entry name" value="HYDROLASE, PUTATIVE (AFU_ORTHOLOGUE AFUA_2G14860)-RELATED"/>
    <property type="match status" value="1"/>
</dbReference>
<dbReference type="EMBL" id="JACIFP010000001">
    <property type="protein sequence ID" value="MBB4137847.1"/>
    <property type="molecule type" value="Genomic_DNA"/>
</dbReference>
<dbReference type="Pfam" id="PF12697">
    <property type="entry name" value="Abhydrolase_6"/>
    <property type="match status" value="1"/>
</dbReference>
<evidence type="ECO:0000259" key="1">
    <source>
        <dbReference type="Pfam" id="PF12697"/>
    </source>
</evidence>
<gene>
    <name evidence="2" type="ORF">BKA16_004399</name>
</gene>
<organism evidence="2 3">
    <name type="scientific">Gordonia humi</name>
    <dbReference type="NCBI Taxonomy" id="686429"/>
    <lineage>
        <taxon>Bacteria</taxon>
        <taxon>Bacillati</taxon>
        <taxon>Actinomycetota</taxon>
        <taxon>Actinomycetes</taxon>
        <taxon>Mycobacteriales</taxon>
        <taxon>Gordoniaceae</taxon>
        <taxon>Gordonia</taxon>
    </lineage>
</organism>
<keyword evidence="3" id="KW-1185">Reference proteome</keyword>